<evidence type="ECO:0000256" key="3">
    <source>
        <dbReference type="SAM" id="SignalP"/>
    </source>
</evidence>
<feature type="transmembrane region" description="Helical" evidence="2">
    <location>
        <begin position="235"/>
        <end position="253"/>
    </location>
</feature>
<dbReference type="RefSeq" id="XP_052126163.1">
    <property type="nucleotide sequence ID" value="XM_052270203.1"/>
</dbReference>
<dbReference type="GeneID" id="113217541"/>
<feature type="chain" id="PRO_5039722859" evidence="3">
    <location>
        <begin position="26"/>
        <end position="283"/>
    </location>
</feature>
<keyword evidence="4" id="KW-1185">Reference proteome</keyword>
<keyword evidence="3" id="KW-0732">Signal</keyword>
<reference evidence="5" key="1">
    <citation type="submission" date="2025-08" db="UniProtKB">
        <authorList>
            <consortium name="RefSeq"/>
        </authorList>
    </citation>
    <scope>IDENTIFICATION</scope>
    <source>
        <tissue evidence="5">Whole organism</tissue>
    </source>
</reference>
<feature type="signal peptide" evidence="3">
    <location>
        <begin position="1"/>
        <end position="25"/>
    </location>
</feature>
<keyword evidence="2" id="KW-1133">Transmembrane helix</keyword>
<organism evidence="4 5">
    <name type="scientific">Frankliniella occidentalis</name>
    <name type="common">Western flower thrips</name>
    <name type="synonym">Euthrips occidentalis</name>
    <dbReference type="NCBI Taxonomy" id="133901"/>
    <lineage>
        <taxon>Eukaryota</taxon>
        <taxon>Metazoa</taxon>
        <taxon>Ecdysozoa</taxon>
        <taxon>Arthropoda</taxon>
        <taxon>Hexapoda</taxon>
        <taxon>Insecta</taxon>
        <taxon>Pterygota</taxon>
        <taxon>Neoptera</taxon>
        <taxon>Paraneoptera</taxon>
        <taxon>Thysanoptera</taxon>
        <taxon>Terebrantia</taxon>
        <taxon>Thripoidea</taxon>
        <taxon>Thripidae</taxon>
        <taxon>Frankliniella</taxon>
    </lineage>
</organism>
<protein>
    <submittedName>
        <fullName evidence="5">Uncharacterized protein LOC113217541 isoform X2</fullName>
    </submittedName>
</protein>
<evidence type="ECO:0000313" key="4">
    <source>
        <dbReference type="Proteomes" id="UP000504606"/>
    </source>
</evidence>
<keyword evidence="2" id="KW-0812">Transmembrane</keyword>
<feature type="transmembrane region" description="Helical" evidence="2">
    <location>
        <begin position="150"/>
        <end position="171"/>
    </location>
</feature>
<dbReference type="Proteomes" id="UP000504606">
    <property type="component" value="Unplaced"/>
</dbReference>
<accession>A0A9C6UE55</accession>
<feature type="transmembrane region" description="Helical" evidence="2">
    <location>
        <begin position="183"/>
        <end position="204"/>
    </location>
</feature>
<feature type="transmembrane region" description="Helical" evidence="2">
    <location>
        <begin position="54"/>
        <end position="76"/>
    </location>
</feature>
<gene>
    <name evidence="5" type="primary">LOC113217541</name>
</gene>
<feature type="transmembrane region" description="Helical" evidence="2">
    <location>
        <begin position="88"/>
        <end position="109"/>
    </location>
</feature>
<keyword evidence="2" id="KW-0472">Membrane</keyword>
<evidence type="ECO:0000313" key="5">
    <source>
        <dbReference type="RefSeq" id="XP_052126163.1"/>
    </source>
</evidence>
<sequence length="283" mass="31952">MSIVHVLSHVVVLVIWFEVPRAVKCRVHLVDFAENYIEMVGEQPYSKGTRFVRWYTLAFCFVLAPFLVVIWCNYILRKPFLTHGPSHLLQLVNVISSVVVFDIACMIVRDLASNVAAKLKEELDSDRMTASRLEEFRLAWLNLRQLTVDLGSMSLTGLSMVFYLLVIVTLTSYQSAVSYYNNNILLCFASTGVLLVAQFALIHICDTAHRLKDVMFTGFYEPLASKSWRVLPADLLTEIMAAIATYLIVLFQLRMSDEDLPTKATTNSTESSLDSLFGSKTSN</sequence>
<feature type="region of interest" description="Disordered" evidence="1">
    <location>
        <begin position="264"/>
        <end position="283"/>
    </location>
</feature>
<evidence type="ECO:0000256" key="1">
    <source>
        <dbReference type="SAM" id="MobiDB-lite"/>
    </source>
</evidence>
<name>A0A9C6UE55_FRAOC</name>
<evidence type="ECO:0000256" key="2">
    <source>
        <dbReference type="SAM" id="Phobius"/>
    </source>
</evidence>
<proteinExistence type="predicted"/>
<dbReference type="AlphaFoldDB" id="A0A9C6UE55"/>